<comment type="caution">
    <text evidence="2">The sequence shown here is derived from an EMBL/GenBank/DDBJ whole genome shotgun (WGS) entry which is preliminary data.</text>
</comment>
<evidence type="ECO:0000313" key="3">
    <source>
        <dbReference type="Proteomes" id="UP001296873"/>
    </source>
</evidence>
<evidence type="ECO:0000256" key="1">
    <source>
        <dbReference type="SAM" id="SignalP"/>
    </source>
</evidence>
<organism evidence="2 3">
    <name type="scientific">Rhodovibrio sodomensis</name>
    <dbReference type="NCBI Taxonomy" id="1088"/>
    <lineage>
        <taxon>Bacteria</taxon>
        <taxon>Pseudomonadati</taxon>
        <taxon>Pseudomonadota</taxon>
        <taxon>Alphaproteobacteria</taxon>
        <taxon>Rhodospirillales</taxon>
        <taxon>Rhodovibrionaceae</taxon>
        <taxon>Rhodovibrio</taxon>
    </lineage>
</organism>
<reference evidence="2 3" key="1">
    <citation type="journal article" date="2020" name="Microorganisms">
        <title>Osmotic Adaptation and Compatible Solute Biosynthesis of Phototrophic Bacteria as Revealed from Genome Analyses.</title>
        <authorList>
            <person name="Imhoff J.F."/>
            <person name="Rahn T."/>
            <person name="Kunzel S."/>
            <person name="Keller A."/>
            <person name="Neulinger S.C."/>
        </authorList>
    </citation>
    <scope>NUCLEOTIDE SEQUENCE [LARGE SCALE GENOMIC DNA]</scope>
    <source>
        <strain evidence="2 3">DSM 9895</strain>
    </source>
</reference>
<protein>
    <submittedName>
        <fullName evidence="2">Uncharacterized protein</fullName>
    </submittedName>
</protein>
<feature type="chain" id="PRO_5045761637" evidence="1">
    <location>
        <begin position="20"/>
        <end position="59"/>
    </location>
</feature>
<keyword evidence="3" id="KW-1185">Reference proteome</keyword>
<proteinExistence type="predicted"/>
<sequence length="59" mass="5890">MLIGTVLLVAVTASLIAFANATKATGADHACVSLSPAAGQLVSMPTIDASFWRAAARGC</sequence>
<accession>A0ABS1DK02</accession>
<keyword evidence="1" id="KW-0732">Signal</keyword>
<evidence type="ECO:0000313" key="2">
    <source>
        <dbReference type="EMBL" id="MBK1670678.1"/>
    </source>
</evidence>
<feature type="signal peptide" evidence="1">
    <location>
        <begin position="1"/>
        <end position="19"/>
    </location>
</feature>
<dbReference type="Proteomes" id="UP001296873">
    <property type="component" value="Unassembled WGS sequence"/>
</dbReference>
<name>A0ABS1DK02_9PROT</name>
<dbReference type="EMBL" id="NRRL01000108">
    <property type="protein sequence ID" value="MBK1670678.1"/>
    <property type="molecule type" value="Genomic_DNA"/>
</dbReference>
<gene>
    <name evidence="2" type="ORF">CKO28_21905</name>
</gene>